<proteinExistence type="predicted"/>
<evidence type="ECO:0008006" key="3">
    <source>
        <dbReference type="Google" id="ProtNLM"/>
    </source>
</evidence>
<dbReference type="InterPro" id="IPR046038">
    <property type="entry name" value="DUF5996"/>
</dbReference>
<protein>
    <recommendedName>
        <fullName evidence="3">TIGR04255 family protein</fullName>
    </recommendedName>
</protein>
<organism evidence="1 2">
    <name type="scientific">Raoultibacter timonensis</name>
    <dbReference type="NCBI Taxonomy" id="1907662"/>
    <lineage>
        <taxon>Bacteria</taxon>
        <taxon>Bacillati</taxon>
        <taxon>Actinomycetota</taxon>
        <taxon>Coriobacteriia</taxon>
        <taxon>Eggerthellales</taxon>
        <taxon>Eggerthellaceae</taxon>
        <taxon>Raoultibacter</taxon>
    </lineage>
</organism>
<keyword evidence="2" id="KW-1185">Reference proteome</keyword>
<dbReference type="Pfam" id="PF19459">
    <property type="entry name" value="DUF5996"/>
    <property type="match status" value="1"/>
</dbReference>
<dbReference type="RefSeq" id="WP_244386196.1">
    <property type="nucleotide sequence ID" value="NZ_AP025564.1"/>
</dbReference>
<evidence type="ECO:0000313" key="1">
    <source>
        <dbReference type="EMBL" id="BDE97059.1"/>
    </source>
</evidence>
<accession>A0ABM7WL30</accession>
<gene>
    <name evidence="1" type="ORF">CE91St30_23920</name>
</gene>
<dbReference type="Proteomes" id="UP001320544">
    <property type="component" value="Chromosome"/>
</dbReference>
<reference evidence="1 2" key="1">
    <citation type="submission" date="2022-01" db="EMBL/GenBank/DDBJ databases">
        <title>Novel bile acid biosynthetic pathways are enriched in the microbiome of centenarians.</title>
        <authorList>
            <person name="Sato Y."/>
            <person name="Atarashi K."/>
            <person name="Plichta R.D."/>
            <person name="Arai Y."/>
            <person name="Sasajima S."/>
            <person name="Kearney M.S."/>
            <person name="Suda W."/>
            <person name="Takeshita K."/>
            <person name="Sasaki T."/>
            <person name="Okamoto S."/>
            <person name="Skelly N.A."/>
            <person name="Okamura Y."/>
            <person name="Vlamakis H."/>
            <person name="Li Y."/>
            <person name="Tanoue T."/>
            <person name="Takei H."/>
            <person name="Nittono H."/>
            <person name="Narushima S."/>
            <person name="Irie J."/>
            <person name="Itoh H."/>
            <person name="Moriya K."/>
            <person name="Sugiura Y."/>
            <person name="Suematsu M."/>
            <person name="Moritoki N."/>
            <person name="Shibata S."/>
            <person name="Littman R.D."/>
            <person name="Fischbach A.M."/>
            <person name="Uwamino Y."/>
            <person name="Inoue T."/>
            <person name="Honda A."/>
            <person name="Hattori M."/>
            <person name="Murai T."/>
            <person name="Xavier J.R."/>
            <person name="Hirose N."/>
            <person name="Honda K."/>
        </authorList>
    </citation>
    <scope>NUCLEOTIDE SEQUENCE [LARGE SCALE GENOMIC DNA]</scope>
    <source>
        <strain evidence="1 2">CE91-St30</strain>
    </source>
</reference>
<evidence type="ECO:0000313" key="2">
    <source>
        <dbReference type="Proteomes" id="UP001320544"/>
    </source>
</evidence>
<name>A0ABM7WL30_9ACTN</name>
<dbReference type="EMBL" id="AP025564">
    <property type="protein sequence ID" value="BDE97059.1"/>
    <property type="molecule type" value="Genomic_DNA"/>
</dbReference>
<sequence length="297" mass="33140">MKATTYSSWASTAQTIHLVSQMLGKFKLAEMPAQPEWQQVTLPLTARGFTTGLVPYSGAACTVTIDLFDSTVTAVGTNGKQSSFGLRDGRSVAEYYADFQRMLEDIGADVRINPVPQEMSVTTPFDENTEPRRYDAGEAIEGFGMFAFAYRIILGFLSGFRCKTALPNLFWGTFDVTGVLYSGKPAPFPGEGIIEKVAFDEELIEFGFWPGDEAEDNPSFFVLPYPFVEEDLSHTLSPSSLGFYSTEKAEYFLPLERALDANDPESEIKQFFEEAFHALSNRGDWEKKEWFTAPLFA</sequence>